<dbReference type="GO" id="GO:0032040">
    <property type="term" value="C:small-subunit processome"/>
    <property type="evidence" value="ECO:0007669"/>
    <property type="project" value="UniProtKB-UniRule"/>
</dbReference>
<comment type="subcellular location">
    <subcellularLocation>
        <location evidence="1 5">Nucleus</location>
        <location evidence="1 5">Nucleolus</location>
    </subcellularLocation>
</comment>
<dbReference type="PANTHER" id="PTHR12838:SF0">
    <property type="entry name" value="U3 SMALL NUCLEOLAR RNA-ASSOCIATED PROTEIN 11-RELATED"/>
    <property type="match status" value="1"/>
</dbReference>
<comment type="function">
    <text evidence="5">Involved in nucleolar processing of pre-18S ribosomal RNA.</text>
</comment>
<sequence length="252" mass="29928">MSSWKKASKINQKRHRERHQPESRAHLGLLEKKKDYKKRADDYNKKQALLKKLKIKAQNKSPDEFYFHMINSKTVDGVHTEKSGDKHTPEQLKLMESKDLNYVSFRKTIESKKIDRMQSRLHLIDETNTIKNTHTFFVENEEEVKNFDLAKRLDTHPELIPRRTNRLTTSELQNLDLPSVSETTSAKLERQREQAYNQLLKRIRREKQLTIVQNKLQTNKLLKARHGVKPVKIKHATKSAPAIYQWPYIRKR</sequence>
<evidence type="ECO:0000256" key="4">
    <source>
        <dbReference type="ARBA" id="ARBA00023242"/>
    </source>
</evidence>
<feature type="compositionally biased region" description="Basic and acidic residues" evidence="6">
    <location>
        <begin position="19"/>
        <end position="31"/>
    </location>
</feature>
<dbReference type="PANTHER" id="PTHR12838">
    <property type="entry name" value="U3 SMALL NUCLEOLAR RNA-ASSOCIATED PROTEIN 11"/>
    <property type="match status" value="1"/>
</dbReference>
<feature type="region of interest" description="Disordered" evidence="6">
    <location>
        <begin position="1"/>
        <end position="31"/>
    </location>
</feature>
<keyword evidence="3 5" id="KW-0698">rRNA processing</keyword>
<dbReference type="GO" id="GO:0006364">
    <property type="term" value="P:rRNA processing"/>
    <property type="evidence" value="ECO:0007669"/>
    <property type="project" value="UniProtKB-UniRule"/>
</dbReference>
<comment type="similarity">
    <text evidence="2 5">Belongs to the UTP11 family.</text>
</comment>
<evidence type="ECO:0000256" key="2">
    <source>
        <dbReference type="ARBA" id="ARBA00008105"/>
    </source>
</evidence>
<protein>
    <recommendedName>
        <fullName evidence="5">U3 small nucleolar RNA-associated protein 11</fullName>
        <shortName evidence="5">U3 snoRNA-associated protein 11</shortName>
    </recommendedName>
</protein>
<evidence type="ECO:0000313" key="7">
    <source>
        <dbReference type="EMBL" id="JAS43221.1"/>
    </source>
</evidence>
<evidence type="ECO:0000256" key="1">
    <source>
        <dbReference type="ARBA" id="ARBA00004604"/>
    </source>
</evidence>
<name>A0A1B6EZH7_9HEMI</name>
<feature type="compositionally biased region" description="Basic residues" evidence="6">
    <location>
        <begin position="1"/>
        <end position="18"/>
    </location>
</feature>
<evidence type="ECO:0000256" key="6">
    <source>
        <dbReference type="SAM" id="MobiDB-lite"/>
    </source>
</evidence>
<dbReference type="AlphaFoldDB" id="A0A1B6EZH7"/>
<organism evidence="7">
    <name type="scientific">Cuerna arida</name>
    <dbReference type="NCBI Taxonomy" id="1464854"/>
    <lineage>
        <taxon>Eukaryota</taxon>
        <taxon>Metazoa</taxon>
        <taxon>Ecdysozoa</taxon>
        <taxon>Arthropoda</taxon>
        <taxon>Hexapoda</taxon>
        <taxon>Insecta</taxon>
        <taxon>Pterygota</taxon>
        <taxon>Neoptera</taxon>
        <taxon>Paraneoptera</taxon>
        <taxon>Hemiptera</taxon>
        <taxon>Auchenorrhyncha</taxon>
        <taxon>Membracoidea</taxon>
        <taxon>Cicadellidae</taxon>
        <taxon>Cicadellinae</taxon>
        <taxon>Proconiini</taxon>
        <taxon>Cuerna</taxon>
    </lineage>
</organism>
<keyword evidence="4 5" id="KW-0539">Nucleus</keyword>
<proteinExistence type="inferred from homology"/>
<evidence type="ECO:0000256" key="3">
    <source>
        <dbReference type="ARBA" id="ARBA00022552"/>
    </source>
</evidence>
<accession>A0A1B6EZH7</accession>
<evidence type="ECO:0000256" key="5">
    <source>
        <dbReference type="PIRNR" id="PIRNR015952"/>
    </source>
</evidence>
<comment type="subunit">
    <text evidence="5">Component of the ribosomal small subunit (SSU) processome.</text>
</comment>
<dbReference type="Pfam" id="PF03998">
    <property type="entry name" value="Utp11"/>
    <property type="match status" value="1"/>
</dbReference>
<dbReference type="PIRSF" id="PIRSF015952">
    <property type="entry name" value="U3snoRNP11"/>
    <property type="match status" value="1"/>
</dbReference>
<gene>
    <name evidence="7" type="ORF">g.15272</name>
</gene>
<dbReference type="InterPro" id="IPR007144">
    <property type="entry name" value="SSU_processome_Utp11"/>
</dbReference>
<reference evidence="7" key="1">
    <citation type="submission" date="2015-11" db="EMBL/GenBank/DDBJ databases">
        <title>De novo transcriptome assembly of four potential Pierce s Disease insect vectors from Arizona vineyards.</title>
        <authorList>
            <person name="Tassone E.E."/>
        </authorList>
    </citation>
    <scope>NUCLEOTIDE SEQUENCE</scope>
</reference>
<dbReference type="EMBL" id="GECZ01026548">
    <property type="protein sequence ID" value="JAS43221.1"/>
    <property type="molecule type" value="Transcribed_RNA"/>
</dbReference>